<evidence type="ECO:0000256" key="2">
    <source>
        <dbReference type="ARBA" id="ARBA00022741"/>
    </source>
</evidence>
<evidence type="ECO:0000256" key="1">
    <source>
        <dbReference type="ARBA" id="ARBA00022679"/>
    </source>
</evidence>
<organism evidence="7 8">
    <name type="scientific">Paenibacillus sediminis</name>
    <dbReference type="NCBI Taxonomy" id="664909"/>
    <lineage>
        <taxon>Bacteria</taxon>
        <taxon>Bacillati</taxon>
        <taxon>Bacillota</taxon>
        <taxon>Bacilli</taxon>
        <taxon>Bacillales</taxon>
        <taxon>Paenibacillaceae</taxon>
        <taxon>Paenibacillus</taxon>
    </lineage>
</organism>
<dbReference type="Proteomes" id="UP001519273">
    <property type="component" value="Unassembled WGS sequence"/>
</dbReference>
<protein>
    <recommendedName>
        <fullName evidence="5">Thiamine diphosphokinase</fullName>
        <ecNumber evidence="5">2.7.6.2</ecNumber>
    </recommendedName>
</protein>
<dbReference type="Pfam" id="PF04265">
    <property type="entry name" value="TPK_B1_binding"/>
    <property type="match status" value="1"/>
</dbReference>
<reference evidence="7 8" key="1">
    <citation type="submission" date="2021-03" db="EMBL/GenBank/DDBJ databases">
        <title>Genomic Encyclopedia of Type Strains, Phase IV (KMG-IV): sequencing the most valuable type-strain genomes for metagenomic binning, comparative biology and taxonomic classification.</title>
        <authorList>
            <person name="Goeker M."/>
        </authorList>
    </citation>
    <scope>NUCLEOTIDE SEQUENCE [LARGE SCALE GENOMIC DNA]</scope>
    <source>
        <strain evidence="7 8">DSM 23491</strain>
    </source>
</reference>
<evidence type="ECO:0000313" key="8">
    <source>
        <dbReference type="Proteomes" id="UP001519273"/>
    </source>
</evidence>
<dbReference type="RefSeq" id="WP_209845600.1">
    <property type="nucleotide sequence ID" value="NZ_CBCRVE010000001.1"/>
</dbReference>
<dbReference type="Pfam" id="PF04263">
    <property type="entry name" value="TPK_catalytic"/>
    <property type="match status" value="1"/>
</dbReference>
<dbReference type="InterPro" id="IPR036759">
    <property type="entry name" value="TPK_catalytic_sf"/>
</dbReference>
<evidence type="ECO:0000313" key="7">
    <source>
        <dbReference type="EMBL" id="MBP1935921.1"/>
    </source>
</evidence>
<proteinExistence type="predicted"/>
<dbReference type="EMBL" id="JAGGKP010000001">
    <property type="protein sequence ID" value="MBP1935921.1"/>
    <property type="molecule type" value="Genomic_DNA"/>
</dbReference>
<dbReference type="SMART" id="SM00983">
    <property type="entry name" value="TPK_B1_binding"/>
    <property type="match status" value="1"/>
</dbReference>
<evidence type="ECO:0000256" key="4">
    <source>
        <dbReference type="ARBA" id="ARBA00022840"/>
    </source>
</evidence>
<dbReference type="Gene3D" id="3.40.50.10240">
    <property type="entry name" value="Thiamin pyrophosphokinase, catalytic domain"/>
    <property type="match status" value="1"/>
</dbReference>
<dbReference type="SUPFAM" id="SSF63862">
    <property type="entry name" value="Thiamin pyrophosphokinase, substrate-binding domain"/>
    <property type="match status" value="1"/>
</dbReference>
<dbReference type="GO" id="GO:0004788">
    <property type="term" value="F:thiamine diphosphokinase activity"/>
    <property type="evidence" value="ECO:0007669"/>
    <property type="project" value="UniProtKB-EC"/>
</dbReference>
<evidence type="ECO:0000259" key="6">
    <source>
        <dbReference type="SMART" id="SM00983"/>
    </source>
</evidence>
<dbReference type="InterPro" id="IPR006282">
    <property type="entry name" value="Thi_PPkinase"/>
</dbReference>
<keyword evidence="8" id="KW-1185">Reference proteome</keyword>
<evidence type="ECO:0000256" key="5">
    <source>
        <dbReference type="NCBIfam" id="TIGR01378"/>
    </source>
</evidence>
<dbReference type="SUPFAM" id="SSF63999">
    <property type="entry name" value="Thiamin pyrophosphokinase, catalytic domain"/>
    <property type="match status" value="1"/>
</dbReference>
<keyword evidence="3" id="KW-0418">Kinase</keyword>
<dbReference type="EC" id="2.7.6.2" evidence="5"/>
<dbReference type="CDD" id="cd07995">
    <property type="entry name" value="TPK"/>
    <property type="match status" value="1"/>
</dbReference>
<keyword evidence="2" id="KW-0547">Nucleotide-binding</keyword>
<evidence type="ECO:0000256" key="3">
    <source>
        <dbReference type="ARBA" id="ARBA00022777"/>
    </source>
</evidence>
<dbReference type="InterPro" id="IPR036371">
    <property type="entry name" value="TPK_B1-bd_sf"/>
</dbReference>
<dbReference type="InterPro" id="IPR007373">
    <property type="entry name" value="Thiamin_PyroPKinase_B1-bd"/>
</dbReference>
<name>A0ABS4H0A3_9BACL</name>
<dbReference type="PANTHER" id="PTHR41299">
    <property type="entry name" value="THIAMINE PYROPHOSPHOKINASE"/>
    <property type="match status" value="1"/>
</dbReference>
<gene>
    <name evidence="7" type="ORF">J2Z20_000782</name>
</gene>
<dbReference type="NCBIfam" id="TIGR01378">
    <property type="entry name" value="thi_PPkinase"/>
    <property type="match status" value="1"/>
</dbReference>
<accession>A0ABS4H0A3</accession>
<comment type="caution">
    <text evidence="7">The sequence shown here is derived from an EMBL/GenBank/DDBJ whole genome shotgun (WGS) entry which is preliminary data.</text>
</comment>
<dbReference type="InterPro" id="IPR007371">
    <property type="entry name" value="TPK_catalytic"/>
</dbReference>
<dbReference type="PANTHER" id="PTHR41299:SF1">
    <property type="entry name" value="THIAMINE PYROPHOSPHOKINASE"/>
    <property type="match status" value="1"/>
</dbReference>
<sequence>MSSKRILIFTGGELSPLFLHEIKQEDYIIGADKGALFLIENGISPHVSVGDFDSVGIEDLKLIQEKSIKTITCDPIDKDLTDTELAFNIALSREPDEIILLGATGTRLDHTLANIQMMIRALQKNIRPSIVDAHNWITLTDNIITIEKRGYTYVSLLPITSTVKGVTLSGFMYPLDHATLMLGESLGISNQLIHESGTISIEEGQLLVIQSHD</sequence>
<dbReference type="InterPro" id="IPR053149">
    <property type="entry name" value="TPK"/>
</dbReference>
<feature type="domain" description="Thiamin pyrophosphokinase thiamin-binding" evidence="6">
    <location>
        <begin position="140"/>
        <end position="207"/>
    </location>
</feature>
<keyword evidence="1 7" id="KW-0808">Transferase</keyword>
<keyword evidence="4" id="KW-0067">ATP-binding</keyword>